<dbReference type="Proteomes" id="UP000694255">
    <property type="component" value="Unassembled WGS sequence"/>
</dbReference>
<dbReference type="AlphaFoldDB" id="A0A8J5Q079"/>
<dbReference type="GeneID" id="73472915"/>
<evidence type="ECO:0000313" key="1">
    <source>
        <dbReference type="EMBL" id="KAG7660374.1"/>
    </source>
</evidence>
<accession>A0A8J5Q079</accession>
<proteinExistence type="predicted"/>
<keyword evidence="2" id="KW-1185">Reference proteome</keyword>
<sequence length="214" mass="25000">MDNWPNYLAYAVHMYNSTPSIFNTTPYYLAIGRTSVLNEFAKKMLEQYTTETIQRPMREEDGADEHDAFTMRLYELDMMKKDRDVHNDLKRRRRQIVNLLKKPFGIPAGYSKGDWVFKKKRKSKKTDPEYDGPYQIMKVIEKGAYQLRNINGRIEKGTYNQDMLKPSFTYEDSPIHAATLLKNGLREAERKLVNKMVDEINNQTQGEKGDAVVS</sequence>
<dbReference type="EMBL" id="JAGSYN010000316">
    <property type="protein sequence ID" value="KAG7660374.1"/>
    <property type="molecule type" value="Genomic_DNA"/>
</dbReference>
<evidence type="ECO:0000313" key="2">
    <source>
        <dbReference type="Proteomes" id="UP000694255"/>
    </source>
</evidence>
<dbReference type="OrthoDB" id="4206249at2759"/>
<gene>
    <name evidence="1" type="ORF">J8A68_006116</name>
</gene>
<name>A0A8J5Q079_9ASCO</name>
<organism evidence="1 2">
    <name type="scientific">[Candida] subhashii</name>
    <dbReference type="NCBI Taxonomy" id="561895"/>
    <lineage>
        <taxon>Eukaryota</taxon>
        <taxon>Fungi</taxon>
        <taxon>Dikarya</taxon>
        <taxon>Ascomycota</taxon>
        <taxon>Saccharomycotina</taxon>
        <taxon>Pichiomycetes</taxon>
        <taxon>Debaryomycetaceae</taxon>
        <taxon>Spathaspora</taxon>
    </lineage>
</organism>
<protein>
    <submittedName>
        <fullName evidence="1">Uncharacterized protein</fullName>
    </submittedName>
</protein>
<comment type="caution">
    <text evidence="1">The sequence shown here is derived from an EMBL/GenBank/DDBJ whole genome shotgun (WGS) entry which is preliminary data.</text>
</comment>
<dbReference type="RefSeq" id="XP_049260608.1">
    <property type="nucleotide sequence ID" value="XM_049410255.1"/>
</dbReference>
<reference evidence="1 2" key="1">
    <citation type="journal article" date="2021" name="DNA Res.">
        <title>Genome analysis of Candida subhashii reveals its hybrid nature and dual mitochondrial genome conformations.</title>
        <authorList>
            <person name="Mixao V."/>
            <person name="Hegedusova E."/>
            <person name="Saus E."/>
            <person name="Pryszcz L.P."/>
            <person name="Cillingova A."/>
            <person name="Nosek J."/>
            <person name="Gabaldon T."/>
        </authorList>
    </citation>
    <scope>NUCLEOTIDE SEQUENCE [LARGE SCALE GENOMIC DNA]</scope>
    <source>
        <strain evidence="1 2">CBS 10753</strain>
    </source>
</reference>